<feature type="transmembrane region" description="Helical" evidence="8">
    <location>
        <begin position="81"/>
        <end position="102"/>
    </location>
</feature>
<keyword evidence="2" id="KW-1003">Cell membrane</keyword>
<keyword evidence="7 8" id="KW-0472">Membrane</keyword>
<gene>
    <name evidence="10" type="ORF">CH338_16940</name>
</gene>
<dbReference type="PANTHER" id="PTHR33908">
    <property type="entry name" value="MANNOSYLTRANSFERASE YKCB-RELATED"/>
    <property type="match status" value="1"/>
</dbReference>
<evidence type="ECO:0000256" key="2">
    <source>
        <dbReference type="ARBA" id="ARBA00022475"/>
    </source>
</evidence>
<dbReference type="Pfam" id="PF13231">
    <property type="entry name" value="PMT_2"/>
    <property type="match status" value="1"/>
</dbReference>
<organism evidence="10 11">
    <name type="scientific">Rhodoplanes elegans</name>
    <dbReference type="NCBI Taxonomy" id="29408"/>
    <lineage>
        <taxon>Bacteria</taxon>
        <taxon>Pseudomonadati</taxon>
        <taxon>Pseudomonadota</taxon>
        <taxon>Alphaproteobacteria</taxon>
        <taxon>Hyphomicrobiales</taxon>
        <taxon>Nitrobacteraceae</taxon>
        <taxon>Rhodoplanes</taxon>
    </lineage>
</organism>
<dbReference type="GO" id="GO:0005886">
    <property type="term" value="C:plasma membrane"/>
    <property type="evidence" value="ECO:0007669"/>
    <property type="project" value="UniProtKB-SubCell"/>
</dbReference>
<keyword evidence="6 8" id="KW-1133">Transmembrane helix</keyword>
<evidence type="ECO:0000256" key="7">
    <source>
        <dbReference type="ARBA" id="ARBA00023136"/>
    </source>
</evidence>
<evidence type="ECO:0000256" key="6">
    <source>
        <dbReference type="ARBA" id="ARBA00022989"/>
    </source>
</evidence>
<dbReference type="GO" id="GO:0016763">
    <property type="term" value="F:pentosyltransferase activity"/>
    <property type="evidence" value="ECO:0007669"/>
    <property type="project" value="TreeGrafter"/>
</dbReference>
<feature type="domain" description="Glycosyltransferase RgtA/B/C/D-like" evidence="9">
    <location>
        <begin position="128"/>
        <end position="288"/>
    </location>
</feature>
<feature type="transmembrane region" description="Helical" evidence="8">
    <location>
        <begin position="149"/>
        <end position="167"/>
    </location>
</feature>
<dbReference type="InterPro" id="IPR050297">
    <property type="entry name" value="LipidA_mod_glycosyltrf_83"/>
</dbReference>
<evidence type="ECO:0000256" key="4">
    <source>
        <dbReference type="ARBA" id="ARBA00022679"/>
    </source>
</evidence>
<evidence type="ECO:0000256" key="1">
    <source>
        <dbReference type="ARBA" id="ARBA00004651"/>
    </source>
</evidence>
<evidence type="ECO:0000313" key="11">
    <source>
        <dbReference type="Proteomes" id="UP000248863"/>
    </source>
</evidence>
<dbReference type="Proteomes" id="UP000248863">
    <property type="component" value="Unassembled WGS sequence"/>
</dbReference>
<protein>
    <recommendedName>
        <fullName evidence="9">Glycosyltransferase RgtA/B/C/D-like domain-containing protein</fullName>
    </recommendedName>
</protein>
<evidence type="ECO:0000256" key="3">
    <source>
        <dbReference type="ARBA" id="ARBA00022676"/>
    </source>
</evidence>
<keyword evidence="11" id="KW-1185">Reference proteome</keyword>
<keyword evidence="4" id="KW-0808">Transferase</keyword>
<dbReference type="PANTHER" id="PTHR33908:SF9">
    <property type="entry name" value="BLL5595 PROTEIN"/>
    <property type="match status" value="1"/>
</dbReference>
<proteinExistence type="predicted"/>
<dbReference type="AlphaFoldDB" id="A0A327KET2"/>
<reference evidence="10 11" key="1">
    <citation type="submission" date="2017-07" db="EMBL/GenBank/DDBJ databases">
        <title>Draft Genome Sequences of Select Purple Nonsulfur Bacteria.</title>
        <authorList>
            <person name="Lasarre B."/>
            <person name="Mckinlay J.B."/>
        </authorList>
    </citation>
    <scope>NUCLEOTIDE SEQUENCE [LARGE SCALE GENOMIC DNA]</scope>
    <source>
        <strain evidence="10 11">DSM 11907</strain>
    </source>
</reference>
<keyword evidence="5 8" id="KW-0812">Transmembrane</keyword>
<feature type="transmembrane region" description="Helical" evidence="8">
    <location>
        <begin position="203"/>
        <end position="219"/>
    </location>
</feature>
<dbReference type="OrthoDB" id="7830024at2"/>
<evidence type="ECO:0000256" key="5">
    <source>
        <dbReference type="ARBA" id="ARBA00022692"/>
    </source>
</evidence>
<feature type="transmembrane region" description="Helical" evidence="8">
    <location>
        <begin position="264"/>
        <end position="288"/>
    </location>
</feature>
<keyword evidence="3" id="KW-0328">Glycosyltransferase</keyword>
<feature type="transmembrane region" description="Helical" evidence="8">
    <location>
        <begin position="360"/>
        <end position="380"/>
    </location>
</feature>
<comment type="subcellular location">
    <subcellularLocation>
        <location evidence="1">Cell membrane</location>
        <topology evidence="1">Multi-pass membrane protein</topology>
    </subcellularLocation>
</comment>
<comment type="caution">
    <text evidence="10">The sequence shown here is derived from an EMBL/GenBank/DDBJ whole genome shotgun (WGS) entry which is preliminary data.</text>
</comment>
<evidence type="ECO:0000259" key="9">
    <source>
        <dbReference type="Pfam" id="PF13231"/>
    </source>
</evidence>
<feature type="transmembrane region" description="Helical" evidence="8">
    <location>
        <begin position="418"/>
        <end position="439"/>
    </location>
</feature>
<dbReference type="EMBL" id="NPEU01000202">
    <property type="protein sequence ID" value="RAI36907.1"/>
    <property type="molecule type" value="Genomic_DNA"/>
</dbReference>
<accession>A0A327KET2</accession>
<name>A0A327KET2_9BRAD</name>
<dbReference type="GO" id="GO:0009103">
    <property type="term" value="P:lipopolysaccharide biosynthetic process"/>
    <property type="evidence" value="ECO:0007669"/>
    <property type="project" value="UniProtKB-ARBA"/>
</dbReference>
<evidence type="ECO:0000256" key="8">
    <source>
        <dbReference type="SAM" id="Phobius"/>
    </source>
</evidence>
<feature type="transmembrane region" description="Helical" evidence="8">
    <location>
        <begin position="386"/>
        <end position="406"/>
    </location>
</feature>
<evidence type="ECO:0000313" key="10">
    <source>
        <dbReference type="EMBL" id="RAI36907.1"/>
    </source>
</evidence>
<dbReference type="InterPro" id="IPR038731">
    <property type="entry name" value="RgtA/B/C-like"/>
</dbReference>
<feature type="transmembrane region" description="Helical" evidence="8">
    <location>
        <begin position="179"/>
        <end position="197"/>
    </location>
</feature>
<sequence length="569" mass="61094">MRVRAWCRPGRTRSDGRRFVSVLPPNLGPPSSADHPRTFMTLAVTDERRAAAARPRPAFLSAVPHLLRRVSALLLHPRRGVAAMVGLVVAFAILWTVTLAILKSGQVLHSDSSEAFLWGQVPSWGSGKHPPFTGWVTHVWFVLFPARDWALYALAMTVTGSTVLLIRGLAGFVTDRRRAVLAALVAMVYPILTFKGYKLNPDVLQLPLVVAIVWIYLVAAERRTAAWGVALGLAGAAACLTKYWGAWPLVAVAVAALLRRDRTALLLSPMPVVALATFALAVAPHLAWLDAVAYAPLRYASQYVGLGRTTATLQGLRAELHGLAMLLPTLVAAALAIGWPPIRRTAAAPTVAAGERLAQLRVMVVVMAVGPLLAAIGLEFWLKSDWVIPLFSLVPLAVLASPRLAVPLRAVPRALAIAVIYAAVTLLLAPGLAVLKAWLEPDSLPARHDVLAAKLDALWAERATSPLRVVVGEIEETANLAFYMQENPRILSASHPELTPWLTKDALGPTGFVAVCVAADRACVATVTALRPYAETLEITTERSAFGVRGQSDSWFVVLAPPEATGDAR</sequence>